<organism evidence="1 2">
    <name type="scientific">Corchorus olitorius</name>
    <dbReference type="NCBI Taxonomy" id="93759"/>
    <lineage>
        <taxon>Eukaryota</taxon>
        <taxon>Viridiplantae</taxon>
        <taxon>Streptophyta</taxon>
        <taxon>Embryophyta</taxon>
        <taxon>Tracheophyta</taxon>
        <taxon>Spermatophyta</taxon>
        <taxon>Magnoliopsida</taxon>
        <taxon>eudicotyledons</taxon>
        <taxon>Gunneridae</taxon>
        <taxon>Pentapetalae</taxon>
        <taxon>rosids</taxon>
        <taxon>malvids</taxon>
        <taxon>Malvales</taxon>
        <taxon>Malvaceae</taxon>
        <taxon>Grewioideae</taxon>
        <taxon>Apeibeae</taxon>
        <taxon>Corchorus</taxon>
    </lineage>
</organism>
<keyword evidence="2" id="KW-1185">Reference proteome</keyword>
<evidence type="ECO:0000313" key="2">
    <source>
        <dbReference type="Proteomes" id="UP000187203"/>
    </source>
</evidence>
<protein>
    <submittedName>
        <fullName evidence="1">Uncharacterized protein</fullName>
    </submittedName>
</protein>
<dbReference type="Proteomes" id="UP000187203">
    <property type="component" value="Unassembled WGS sequence"/>
</dbReference>
<reference evidence="2" key="1">
    <citation type="submission" date="2013-09" db="EMBL/GenBank/DDBJ databases">
        <title>Corchorus olitorius genome sequencing.</title>
        <authorList>
            <person name="Alam M."/>
            <person name="Haque M.S."/>
            <person name="Islam M.S."/>
            <person name="Emdad E.M."/>
            <person name="Islam M.M."/>
            <person name="Ahmed B."/>
            <person name="Halim A."/>
            <person name="Hossen Q.M.M."/>
            <person name="Hossain M.Z."/>
            <person name="Ahmed R."/>
            <person name="Khan M.M."/>
            <person name="Islam R."/>
            <person name="Rashid M.M."/>
            <person name="Khan S.A."/>
            <person name="Rahman M.S."/>
            <person name="Alam M."/>
            <person name="Yahiya A.S."/>
            <person name="Khan M.S."/>
            <person name="Azam M.S."/>
            <person name="Haque T."/>
            <person name="Lashkar M.Z.H."/>
            <person name="Akhand A.I."/>
            <person name="Morshed G."/>
            <person name="Roy S."/>
            <person name="Uddin K.S."/>
            <person name="Rabeya T."/>
            <person name="Hossain A.S."/>
            <person name="Chowdhury A."/>
            <person name="Snigdha A.R."/>
            <person name="Mortoza M.S."/>
            <person name="Matin S.A."/>
            <person name="Hoque S.M.E."/>
            <person name="Islam M.K."/>
            <person name="Roy D.K."/>
            <person name="Haider R."/>
            <person name="Moosa M.M."/>
            <person name="Elias S.M."/>
            <person name="Hasan A.M."/>
            <person name="Jahan S."/>
            <person name="Shafiuddin M."/>
            <person name="Mahmood N."/>
            <person name="Shommy N.S."/>
        </authorList>
    </citation>
    <scope>NUCLEOTIDE SEQUENCE [LARGE SCALE GENOMIC DNA]</scope>
    <source>
        <strain evidence="2">cv. O-4</strain>
    </source>
</reference>
<comment type="caution">
    <text evidence="1">The sequence shown here is derived from an EMBL/GenBank/DDBJ whole genome shotgun (WGS) entry which is preliminary data.</text>
</comment>
<sequence length="58" mass="6758">MDSMNPSNRLKITTKVMKKIIMKDTLFFKLNGWIVNWMSVNSIIGFKQKPILKVQTNS</sequence>
<gene>
    <name evidence="1" type="ORF">COLO4_13143</name>
</gene>
<proteinExistence type="predicted"/>
<name>A0A1R3JXT6_9ROSI</name>
<accession>A0A1R3JXT6</accession>
<dbReference type="AlphaFoldDB" id="A0A1R3JXT6"/>
<evidence type="ECO:0000313" key="1">
    <source>
        <dbReference type="EMBL" id="OMO99689.1"/>
    </source>
</evidence>
<dbReference type="EMBL" id="AWUE01015083">
    <property type="protein sequence ID" value="OMO99689.1"/>
    <property type="molecule type" value="Genomic_DNA"/>
</dbReference>